<organism evidence="1 2">
    <name type="scientific">Candidatus Epulonipiscium fishelsonii</name>
    <dbReference type="NCBI Taxonomy" id="77094"/>
    <lineage>
        <taxon>Bacteria</taxon>
        <taxon>Bacillati</taxon>
        <taxon>Bacillota</taxon>
        <taxon>Clostridia</taxon>
        <taxon>Lachnospirales</taxon>
        <taxon>Lachnospiraceae</taxon>
        <taxon>Candidatus Epulonipiscium</taxon>
    </lineage>
</organism>
<reference evidence="1" key="1">
    <citation type="submission" date="2016-08" db="EMBL/GenBank/DDBJ databases">
        <authorList>
            <person name="Ngugi D.K."/>
            <person name="Miyake S."/>
            <person name="Stingl U."/>
        </authorList>
    </citation>
    <scope>NUCLEOTIDE SEQUENCE</scope>
    <source>
        <strain evidence="1">SCG-D08WGA-EpuloA1</strain>
    </source>
</reference>
<keyword evidence="2" id="KW-1185">Reference proteome</keyword>
<comment type="caution">
    <text evidence="1">The sequence shown here is derived from an EMBL/GenBank/DDBJ whole genome shotgun (WGS) entry which is preliminary data.</text>
</comment>
<accession>A0ACC8XC39</accession>
<protein>
    <submittedName>
        <fullName evidence="1">Uncharacterized protein</fullName>
    </submittedName>
</protein>
<dbReference type="Proteomes" id="UP000188637">
    <property type="component" value="Unassembled WGS sequence"/>
</dbReference>
<sequence length="457" mass="51807">MEDKNFKKIQIGFLILMLILIIKLTYININQEEKLSSHKNNPRLVLLEEQILRGTFYDSNGIMLTSESSDNRYIYNDRYSHSIGYNSQGKSNLEKALNYHLIKPTITFEQVMANFFKNDQFKGRDIHITLDNRLQKISQQALENYTGAIVGIEPSTGQIKFMYSSPSFDSNTVKQNWSSLINDTQNSPLINRATQGLYPPGSIFKIIPTIAMFKYYNNNWENITFDCKGYIEIDGNKVHCYNKTAHGKLNLNQAFTLSCNTYFLNLINYISPKQLEQVADDLLFNQKITSDIEILTSSFEITNEDNFSQILSYMGQGKTLVTPIHMAILAGVIANDGIYMQPYLIDAIYDKNGAQIQKSLPKNNGALIPTKYIEQIRPMMENVVKNGTAKQLSTLPLLVAGKTGTAENETSNAHSWFMGYAENNGEQLAFAIIIEGHEKVALKVTELILSEFLEITN</sequence>
<name>A0ACC8XC39_9FIRM</name>
<dbReference type="EMBL" id="LJHD01000246">
    <property type="protein sequence ID" value="ONI40071.1"/>
    <property type="molecule type" value="Genomic_DNA"/>
</dbReference>
<evidence type="ECO:0000313" key="2">
    <source>
        <dbReference type="Proteomes" id="UP000188637"/>
    </source>
</evidence>
<evidence type="ECO:0000313" key="1">
    <source>
        <dbReference type="EMBL" id="ONI40071.1"/>
    </source>
</evidence>
<gene>
    <name evidence="1" type="ORF">AN640_01540</name>
</gene>
<proteinExistence type="predicted"/>